<dbReference type="InterPro" id="IPR036045">
    <property type="entry name" value="Sec1-like_sf"/>
</dbReference>
<dbReference type="GO" id="GO:0016192">
    <property type="term" value="P:vesicle-mediated transport"/>
    <property type="evidence" value="ECO:0007669"/>
    <property type="project" value="InterPro"/>
</dbReference>
<organism evidence="2 3">
    <name type="scientific">Parelaphostrongylus tenuis</name>
    <name type="common">Meningeal worm</name>
    <dbReference type="NCBI Taxonomy" id="148309"/>
    <lineage>
        <taxon>Eukaryota</taxon>
        <taxon>Metazoa</taxon>
        <taxon>Ecdysozoa</taxon>
        <taxon>Nematoda</taxon>
        <taxon>Chromadorea</taxon>
        <taxon>Rhabditida</taxon>
        <taxon>Rhabditina</taxon>
        <taxon>Rhabditomorpha</taxon>
        <taxon>Strongyloidea</taxon>
        <taxon>Metastrongylidae</taxon>
        <taxon>Parelaphostrongylus</taxon>
    </lineage>
</organism>
<dbReference type="Proteomes" id="UP001196413">
    <property type="component" value="Unassembled WGS sequence"/>
</dbReference>
<gene>
    <name evidence="2" type="ORF">KIN20_022466</name>
</gene>
<sequence length="179" mass="20197">MAEDSCIDLIHRCRADFERNVELGHLVEHSLDAYKADDATLGEGADKAPDQLLIVDRGFDGVTPVLHEVTLRSMCYDLLGIGKDVWRYETNGNDGVEKKVTNFLKKFRDTKAGFKADVKSIKDLSMIEKMPQHQTELKKFRVHGLHLLSYLDVQFSRIAPAPAQRDYAVLPVSFPVVPK</sequence>
<accession>A0AAD5NBM2</accession>
<dbReference type="InterPro" id="IPR001619">
    <property type="entry name" value="Sec1-like"/>
</dbReference>
<protein>
    <submittedName>
        <fullName evidence="2">Uncharacterized protein</fullName>
    </submittedName>
</protein>
<dbReference type="Pfam" id="PF00995">
    <property type="entry name" value="Sec1"/>
    <property type="match status" value="1"/>
</dbReference>
<dbReference type="PANTHER" id="PTHR11679">
    <property type="entry name" value="VESICLE PROTEIN SORTING-ASSOCIATED"/>
    <property type="match status" value="1"/>
</dbReference>
<dbReference type="Gene3D" id="3.40.50.1910">
    <property type="match status" value="1"/>
</dbReference>
<comment type="caution">
    <text evidence="2">The sequence shown here is derived from an EMBL/GenBank/DDBJ whole genome shotgun (WGS) entry which is preliminary data.</text>
</comment>
<dbReference type="SUPFAM" id="SSF56815">
    <property type="entry name" value="Sec1/munc18-like (SM) proteins"/>
    <property type="match status" value="1"/>
</dbReference>
<dbReference type="InterPro" id="IPR027482">
    <property type="entry name" value="Sec1-like_dom2"/>
</dbReference>
<reference evidence="2" key="1">
    <citation type="submission" date="2021-06" db="EMBL/GenBank/DDBJ databases">
        <title>Parelaphostrongylus tenuis whole genome reference sequence.</title>
        <authorList>
            <person name="Garwood T.J."/>
            <person name="Larsen P.A."/>
            <person name="Fountain-Jones N.M."/>
            <person name="Garbe J.R."/>
            <person name="Macchietto M.G."/>
            <person name="Kania S.A."/>
            <person name="Gerhold R.W."/>
            <person name="Richards J.E."/>
            <person name="Wolf T.M."/>
        </authorList>
    </citation>
    <scope>NUCLEOTIDE SEQUENCE</scope>
    <source>
        <strain evidence="2">MNPRO001-30</strain>
        <tissue evidence="2">Meninges</tissue>
    </source>
</reference>
<keyword evidence="3" id="KW-1185">Reference proteome</keyword>
<dbReference type="EMBL" id="JAHQIW010004528">
    <property type="protein sequence ID" value="KAJ1362789.1"/>
    <property type="molecule type" value="Genomic_DNA"/>
</dbReference>
<dbReference type="AlphaFoldDB" id="A0AAD5NBM2"/>
<evidence type="ECO:0000313" key="2">
    <source>
        <dbReference type="EMBL" id="KAJ1362789.1"/>
    </source>
</evidence>
<comment type="similarity">
    <text evidence="1">Belongs to the STXBP/unc-18/SEC1 family.</text>
</comment>
<evidence type="ECO:0000313" key="3">
    <source>
        <dbReference type="Proteomes" id="UP001196413"/>
    </source>
</evidence>
<proteinExistence type="inferred from homology"/>
<evidence type="ECO:0000256" key="1">
    <source>
        <dbReference type="ARBA" id="ARBA00009884"/>
    </source>
</evidence>
<name>A0AAD5NBM2_PARTN</name>